<dbReference type="InterPro" id="IPR045063">
    <property type="entry name" value="Dynamin_N"/>
</dbReference>
<proteinExistence type="predicted"/>
<dbReference type="Gene3D" id="1.20.120.1240">
    <property type="entry name" value="Dynamin, middle domain"/>
    <property type="match status" value="1"/>
</dbReference>
<dbReference type="Gene3D" id="3.40.50.300">
    <property type="entry name" value="P-loop containing nucleotide triphosphate hydrolases"/>
    <property type="match status" value="1"/>
</dbReference>
<organism evidence="6 7">
    <name type="scientific">Diatrype stigma</name>
    <dbReference type="NCBI Taxonomy" id="117547"/>
    <lineage>
        <taxon>Eukaryota</taxon>
        <taxon>Fungi</taxon>
        <taxon>Dikarya</taxon>
        <taxon>Ascomycota</taxon>
        <taxon>Pezizomycotina</taxon>
        <taxon>Sordariomycetes</taxon>
        <taxon>Xylariomycetidae</taxon>
        <taxon>Xylariales</taxon>
        <taxon>Diatrypaceae</taxon>
        <taxon>Diatrype</taxon>
    </lineage>
</organism>
<feature type="compositionally biased region" description="Basic and acidic residues" evidence="3">
    <location>
        <begin position="424"/>
        <end position="439"/>
    </location>
</feature>
<dbReference type="Pfam" id="PF01031">
    <property type="entry name" value="Dynamin_M"/>
    <property type="match status" value="1"/>
</dbReference>
<dbReference type="GO" id="GO:0003924">
    <property type="term" value="F:GTPase activity"/>
    <property type="evidence" value="ECO:0007669"/>
    <property type="project" value="InterPro"/>
</dbReference>
<keyword evidence="1" id="KW-0547">Nucleotide-binding</keyword>
<dbReference type="PROSITE" id="PS51388">
    <property type="entry name" value="GED"/>
    <property type="match status" value="1"/>
</dbReference>
<name>A0AAN9UHW4_9PEZI</name>
<feature type="domain" description="GED" evidence="4">
    <location>
        <begin position="653"/>
        <end position="741"/>
    </location>
</feature>
<dbReference type="GO" id="GO:0016020">
    <property type="term" value="C:membrane"/>
    <property type="evidence" value="ECO:0007669"/>
    <property type="project" value="TreeGrafter"/>
</dbReference>
<dbReference type="PROSITE" id="PS51718">
    <property type="entry name" value="G_DYNAMIN_2"/>
    <property type="match status" value="1"/>
</dbReference>
<dbReference type="FunFam" id="3.40.50.300:FF:001425">
    <property type="entry name" value="Dynamin GTPase, putative"/>
    <property type="match status" value="1"/>
</dbReference>
<evidence type="ECO:0000256" key="2">
    <source>
        <dbReference type="ARBA" id="ARBA00023134"/>
    </source>
</evidence>
<dbReference type="GO" id="GO:0005525">
    <property type="term" value="F:GTP binding"/>
    <property type="evidence" value="ECO:0007669"/>
    <property type="project" value="InterPro"/>
</dbReference>
<dbReference type="InterPro" id="IPR022812">
    <property type="entry name" value="Dynamin"/>
</dbReference>
<dbReference type="InterPro" id="IPR001401">
    <property type="entry name" value="Dynamin_GTPase"/>
</dbReference>
<dbReference type="InterPro" id="IPR020850">
    <property type="entry name" value="GED_dom"/>
</dbReference>
<dbReference type="SMART" id="SM00053">
    <property type="entry name" value="DYNc"/>
    <property type="match status" value="1"/>
</dbReference>
<dbReference type="Proteomes" id="UP001320420">
    <property type="component" value="Unassembled WGS sequence"/>
</dbReference>
<evidence type="ECO:0000313" key="6">
    <source>
        <dbReference type="EMBL" id="KAK7747823.1"/>
    </source>
</evidence>
<reference evidence="6 7" key="1">
    <citation type="submission" date="2024-02" db="EMBL/GenBank/DDBJ databases">
        <title>De novo assembly and annotation of 12 fungi associated with fruit tree decline syndrome in Ontario, Canada.</title>
        <authorList>
            <person name="Sulman M."/>
            <person name="Ellouze W."/>
            <person name="Ilyukhin E."/>
        </authorList>
    </citation>
    <scope>NUCLEOTIDE SEQUENCE [LARGE SCALE GENOMIC DNA]</scope>
    <source>
        <strain evidence="6 7">M11/M66-122</strain>
    </source>
</reference>
<dbReference type="GO" id="GO:0048312">
    <property type="term" value="P:intracellular distribution of mitochondria"/>
    <property type="evidence" value="ECO:0007669"/>
    <property type="project" value="TreeGrafter"/>
</dbReference>
<dbReference type="GO" id="GO:0006897">
    <property type="term" value="P:endocytosis"/>
    <property type="evidence" value="ECO:0007669"/>
    <property type="project" value="TreeGrafter"/>
</dbReference>
<dbReference type="GO" id="GO:0005739">
    <property type="term" value="C:mitochondrion"/>
    <property type="evidence" value="ECO:0007669"/>
    <property type="project" value="TreeGrafter"/>
</dbReference>
<sequence length="741" mass="82826">MSLDSRPYDGQDGFGDPSLLNKIDELRRLGIATMVPLPQLVVVGDQSAGKSSVLEGLTGFPFPRAVNLCTRYATEIICRRDEVKNISITIRPQPGAPADRVAKLQEFKVDATDLDPKSASFQDVFQKAAVAMGLRTGSDQDDTAPAFSKDVLRIEITGPKEKHFTIIDVPGIFEAPTPGLTTRSDIALVKSMVHNYIREPRTIILAVAPCTSDIATQQIFERAEEVDPEGKRTIGVLTKPDLLREQATKDTVIELVKGDRKQLKLGYFVVRNRGADDSSSSLSQRHAAESTFFNEYPWSQLDKARLGIAALRRRLRVLLMERTRLELPNVVREIKGNLKQSRKQLEALGDARTTSDQQRTYLGRVATHFQGLGHFALDAYYTGAPMFDERPETRLITHIRELSAAFANTLFSRGHSHAFQIEGAPKEDPSGDAQSESKNDAAGGTKSTPDQVSRNDLYDVSFTLPDEAEFPELVDLLVDPAICPDPLVEDISNSIHKIYLSARGQELGTFGTTMLPTVFKEQSKKWKDLTLAHVSNVILVVHRFIHMALREACPDDHIRDRLRLFIRDDLISCYRRSIDHAEFLLRIECEGKAITCNPEFDKKLRENEELRNKKKADKIMGSGTYSRSTGTFQVNSETVATVLTEKSDVDKICENLHDVLKAYYEVARSRFVDAVYQQVVDHFMLSDEGSALRVFGPERVLSMTSEQLKAIAEEGASSKRTRETLEHKIDCLQQGMLVLSS</sequence>
<evidence type="ECO:0000313" key="7">
    <source>
        <dbReference type="Proteomes" id="UP001320420"/>
    </source>
</evidence>
<comment type="caution">
    <text evidence="6">The sequence shown here is derived from an EMBL/GenBank/DDBJ whole genome shotgun (WGS) entry which is preliminary data.</text>
</comment>
<keyword evidence="2" id="KW-0342">GTP-binding</keyword>
<gene>
    <name evidence="6" type="ORF">SLS62_008859</name>
</gene>
<evidence type="ECO:0000259" key="5">
    <source>
        <dbReference type="PROSITE" id="PS51718"/>
    </source>
</evidence>
<dbReference type="CDD" id="cd08771">
    <property type="entry name" value="DLP_1"/>
    <property type="match status" value="1"/>
</dbReference>
<dbReference type="InterPro" id="IPR030381">
    <property type="entry name" value="G_DYNAMIN_dom"/>
</dbReference>
<dbReference type="PANTHER" id="PTHR11566">
    <property type="entry name" value="DYNAMIN"/>
    <property type="match status" value="1"/>
</dbReference>
<feature type="domain" description="Dynamin-type G" evidence="5">
    <location>
        <begin position="34"/>
        <end position="328"/>
    </location>
</feature>
<dbReference type="InterPro" id="IPR000375">
    <property type="entry name" value="Dynamin_stalk"/>
</dbReference>
<accession>A0AAN9UHW4</accession>
<dbReference type="SUPFAM" id="SSF52540">
    <property type="entry name" value="P-loop containing nucleoside triphosphate hydrolases"/>
    <property type="match status" value="1"/>
</dbReference>
<dbReference type="GO" id="GO:0005874">
    <property type="term" value="C:microtubule"/>
    <property type="evidence" value="ECO:0007669"/>
    <property type="project" value="TreeGrafter"/>
</dbReference>
<dbReference type="InterPro" id="IPR027417">
    <property type="entry name" value="P-loop_NTPase"/>
</dbReference>
<dbReference type="AlphaFoldDB" id="A0AAN9UHW4"/>
<evidence type="ECO:0000259" key="4">
    <source>
        <dbReference type="PROSITE" id="PS51388"/>
    </source>
</evidence>
<dbReference type="Pfam" id="PF00350">
    <property type="entry name" value="Dynamin_N"/>
    <property type="match status" value="1"/>
</dbReference>
<dbReference type="GO" id="GO:0008017">
    <property type="term" value="F:microtubule binding"/>
    <property type="evidence" value="ECO:0007669"/>
    <property type="project" value="TreeGrafter"/>
</dbReference>
<dbReference type="EMBL" id="JAKJXP020000086">
    <property type="protein sequence ID" value="KAK7747823.1"/>
    <property type="molecule type" value="Genomic_DNA"/>
</dbReference>
<dbReference type="GO" id="GO:0000266">
    <property type="term" value="P:mitochondrial fission"/>
    <property type="evidence" value="ECO:0007669"/>
    <property type="project" value="TreeGrafter"/>
</dbReference>
<evidence type="ECO:0000256" key="1">
    <source>
        <dbReference type="ARBA" id="ARBA00022741"/>
    </source>
</evidence>
<dbReference type="GO" id="GO:0016559">
    <property type="term" value="P:peroxisome fission"/>
    <property type="evidence" value="ECO:0007669"/>
    <property type="project" value="TreeGrafter"/>
</dbReference>
<dbReference type="PANTHER" id="PTHR11566:SF215">
    <property type="entry name" value="DYNAMIN GTPASE"/>
    <property type="match status" value="1"/>
</dbReference>
<keyword evidence="7" id="KW-1185">Reference proteome</keyword>
<evidence type="ECO:0000256" key="3">
    <source>
        <dbReference type="SAM" id="MobiDB-lite"/>
    </source>
</evidence>
<feature type="region of interest" description="Disordered" evidence="3">
    <location>
        <begin position="421"/>
        <end position="453"/>
    </location>
</feature>
<protein>
    <submittedName>
        <fullName evidence="6">Uncharacterized protein</fullName>
    </submittedName>
</protein>
<dbReference type="PRINTS" id="PR00195">
    <property type="entry name" value="DYNAMIN"/>
</dbReference>